<accession>A0A1A6A2H1</accession>
<evidence type="ECO:0000313" key="2">
    <source>
        <dbReference type="EMBL" id="WWC62851.1"/>
    </source>
</evidence>
<organism evidence="1">
    <name type="scientific">Kwoniella dejecticola CBS 10117</name>
    <dbReference type="NCBI Taxonomy" id="1296121"/>
    <lineage>
        <taxon>Eukaryota</taxon>
        <taxon>Fungi</taxon>
        <taxon>Dikarya</taxon>
        <taxon>Basidiomycota</taxon>
        <taxon>Agaricomycotina</taxon>
        <taxon>Tremellomycetes</taxon>
        <taxon>Tremellales</taxon>
        <taxon>Cryptococcaceae</taxon>
        <taxon>Kwoniella</taxon>
    </lineage>
</organism>
<proteinExistence type="predicted"/>
<dbReference type="Proteomes" id="UP000078595">
    <property type="component" value="Chromosome 6"/>
</dbReference>
<dbReference type="GeneID" id="28968809"/>
<gene>
    <name evidence="1" type="ORF">I303_05110</name>
    <name evidence="2" type="ORF">I303_105449</name>
</gene>
<dbReference type="EMBL" id="KI894032">
    <property type="protein sequence ID" value="OBR84253.1"/>
    <property type="molecule type" value="Genomic_DNA"/>
</dbReference>
<dbReference type="KEGG" id="kdj:28968809"/>
<keyword evidence="3" id="KW-1185">Reference proteome</keyword>
<sequence>MPSITDSWGRLATLTRPNSDRAENYRNQPLFKDTGTLSAQISEDSYRHYNRDDHWQNSPASMTVVDSPARASGAMSTPNRARGTGDSSASAKIKQFWLLKDPRYLEVTILEHSSGRFRKVGKAKVKSVSVESTITVDANEILRHRRTQEPKDQSISAFEALSPFAEIFEQSYNSIREHRIKGLSALEIAIPNDEKTAISRTSGVITVNRSVEHAGYFTGLDYFDVGFRDICGRCIDPQMSVTGNEVLGATLVLSDFDTV</sequence>
<reference evidence="1" key="1">
    <citation type="submission" date="2013-07" db="EMBL/GenBank/DDBJ databases">
        <title>The Genome Sequence of Cryptococcus dejecticola CBS10117.</title>
        <authorList>
            <consortium name="The Broad Institute Genome Sequencing Platform"/>
            <person name="Cuomo C."/>
            <person name="Litvintseva A."/>
            <person name="Chen Y."/>
            <person name="Heitman J."/>
            <person name="Sun S."/>
            <person name="Springer D."/>
            <person name="Dromer F."/>
            <person name="Young S.K."/>
            <person name="Zeng Q."/>
            <person name="Gargeya S."/>
            <person name="Fitzgerald M."/>
            <person name="Abouelleil A."/>
            <person name="Alvarado L."/>
            <person name="Berlin A.M."/>
            <person name="Chapman S.B."/>
            <person name="Dewar J."/>
            <person name="Goldberg J."/>
            <person name="Griggs A."/>
            <person name="Gujja S."/>
            <person name="Hansen M."/>
            <person name="Howarth C."/>
            <person name="Imamovic A."/>
            <person name="Larimer J."/>
            <person name="McCowan C."/>
            <person name="Murphy C."/>
            <person name="Pearson M."/>
            <person name="Priest M."/>
            <person name="Roberts A."/>
            <person name="Saif S."/>
            <person name="Shea T."/>
            <person name="Sykes S."/>
            <person name="Wortman J."/>
            <person name="Nusbaum C."/>
            <person name="Birren B."/>
        </authorList>
    </citation>
    <scope>NUCLEOTIDE SEQUENCE [LARGE SCALE GENOMIC DNA]</scope>
    <source>
        <strain evidence="1">CBS 10117</strain>
    </source>
</reference>
<dbReference type="VEuPathDB" id="FungiDB:I303_05110"/>
<dbReference type="EMBL" id="CP144535">
    <property type="protein sequence ID" value="WWC62851.1"/>
    <property type="molecule type" value="Genomic_DNA"/>
</dbReference>
<dbReference type="RefSeq" id="XP_018262095.1">
    <property type="nucleotide sequence ID" value="XM_018408404.1"/>
</dbReference>
<protein>
    <submittedName>
        <fullName evidence="1">Uncharacterized protein</fullName>
    </submittedName>
</protein>
<name>A0A1A6A2H1_9TREE</name>
<reference evidence="2" key="2">
    <citation type="submission" date="2013-07" db="EMBL/GenBank/DDBJ databases">
        <authorList>
            <consortium name="The Broad Institute Genome Sequencing Platform"/>
            <person name="Cuomo C."/>
            <person name="Litvintseva A."/>
            <person name="Chen Y."/>
            <person name="Heitman J."/>
            <person name="Sun S."/>
            <person name="Springer D."/>
            <person name="Dromer F."/>
            <person name="Young S.K."/>
            <person name="Zeng Q."/>
            <person name="Gargeya S."/>
            <person name="Fitzgerald M."/>
            <person name="Abouelleil A."/>
            <person name="Alvarado L."/>
            <person name="Berlin A.M."/>
            <person name="Chapman S.B."/>
            <person name="Dewar J."/>
            <person name="Goldberg J."/>
            <person name="Griggs A."/>
            <person name="Gujja S."/>
            <person name="Hansen M."/>
            <person name="Howarth C."/>
            <person name="Imamovic A."/>
            <person name="Larimer J."/>
            <person name="McCowan C."/>
            <person name="Murphy C."/>
            <person name="Pearson M."/>
            <person name="Priest M."/>
            <person name="Roberts A."/>
            <person name="Saif S."/>
            <person name="Shea T."/>
            <person name="Sykes S."/>
            <person name="Wortman J."/>
            <person name="Nusbaum C."/>
            <person name="Birren B."/>
        </authorList>
    </citation>
    <scope>NUCLEOTIDE SEQUENCE</scope>
    <source>
        <strain evidence="2">CBS 10117</strain>
    </source>
</reference>
<evidence type="ECO:0000313" key="1">
    <source>
        <dbReference type="EMBL" id="OBR84253.1"/>
    </source>
</evidence>
<dbReference type="AlphaFoldDB" id="A0A1A6A2H1"/>
<evidence type="ECO:0000313" key="3">
    <source>
        <dbReference type="Proteomes" id="UP000078595"/>
    </source>
</evidence>
<reference evidence="2" key="3">
    <citation type="submission" date="2024-02" db="EMBL/GenBank/DDBJ databases">
        <title>Comparative genomics of Cryptococcus and Kwoniella reveals pathogenesis evolution and contrasting modes of karyotype evolution via chromosome fusion or intercentromeric recombination.</title>
        <authorList>
            <person name="Coelho M.A."/>
            <person name="David-Palma M."/>
            <person name="Shea T."/>
            <person name="Bowers K."/>
            <person name="McGinley-Smith S."/>
            <person name="Mohammad A.W."/>
            <person name="Gnirke A."/>
            <person name="Yurkov A.M."/>
            <person name="Nowrousian M."/>
            <person name="Sun S."/>
            <person name="Cuomo C.A."/>
            <person name="Heitman J."/>
        </authorList>
    </citation>
    <scope>NUCLEOTIDE SEQUENCE</scope>
    <source>
        <strain evidence="2">CBS 10117</strain>
    </source>
</reference>